<dbReference type="AlphaFoldDB" id="A0A930VJ33"/>
<accession>A0A930VJ33</accession>
<evidence type="ECO:0000256" key="1">
    <source>
        <dbReference type="SAM" id="Phobius"/>
    </source>
</evidence>
<evidence type="ECO:0000313" key="3">
    <source>
        <dbReference type="Proteomes" id="UP000640489"/>
    </source>
</evidence>
<sequence length="206" mass="21546">MTLWFLARAAGFVALITATVTVSLGALGAAARPTGGRVDAAHLDRRVLAQLVHRSAAVLTLAMLALHGVLLVVDHYVAVSWAGALVPFTAGYRAVALGLGTLGLYGFLVAAGTGALRGRLVAPSPRAARMWRGVHLSAYAAWFLAMGHGILAGTDTGQRWALALYVGCAGAVTAAAATRWLAVLRHRRSPLPQARRWATPPTGAWR</sequence>
<feature type="transmembrane region" description="Helical" evidence="1">
    <location>
        <begin position="6"/>
        <end position="30"/>
    </location>
</feature>
<dbReference type="EMBL" id="JADKPN010000018">
    <property type="protein sequence ID" value="MBF4765773.1"/>
    <property type="molecule type" value="Genomic_DNA"/>
</dbReference>
<evidence type="ECO:0000313" key="2">
    <source>
        <dbReference type="EMBL" id="MBF4765773.1"/>
    </source>
</evidence>
<proteinExistence type="predicted"/>
<keyword evidence="3" id="KW-1185">Reference proteome</keyword>
<reference evidence="2" key="1">
    <citation type="submission" date="2020-11" db="EMBL/GenBank/DDBJ databases">
        <title>Nocardioides sp. nov., isolated from Soil of Cynanchum wilfordii Hemsley rhizosphere.</title>
        <authorList>
            <person name="Lee J.-S."/>
            <person name="Suh M.K."/>
            <person name="Kim J.-S."/>
        </authorList>
    </citation>
    <scope>NUCLEOTIDE SEQUENCE</scope>
    <source>
        <strain evidence="2">KCTC 19275</strain>
    </source>
</reference>
<keyword evidence="1" id="KW-0812">Transmembrane</keyword>
<protein>
    <submittedName>
        <fullName evidence="2">Ferric reductase</fullName>
    </submittedName>
</protein>
<name>A0A930VJ33_9ACTN</name>
<comment type="caution">
    <text evidence="2">The sequence shown here is derived from an EMBL/GenBank/DDBJ whole genome shotgun (WGS) entry which is preliminary data.</text>
</comment>
<keyword evidence="1" id="KW-0472">Membrane</keyword>
<dbReference type="RefSeq" id="WP_194708954.1">
    <property type="nucleotide sequence ID" value="NZ_JADKPN010000018.1"/>
</dbReference>
<organism evidence="2 3">
    <name type="scientific">Nocardioides islandensis</name>
    <dbReference type="NCBI Taxonomy" id="433663"/>
    <lineage>
        <taxon>Bacteria</taxon>
        <taxon>Bacillati</taxon>
        <taxon>Actinomycetota</taxon>
        <taxon>Actinomycetes</taxon>
        <taxon>Propionibacteriales</taxon>
        <taxon>Nocardioidaceae</taxon>
        <taxon>Nocardioides</taxon>
    </lineage>
</organism>
<feature type="transmembrane region" description="Helical" evidence="1">
    <location>
        <begin position="160"/>
        <end position="182"/>
    </location>
</feature>
<feature type="transmembrane region" description="Helical" evidence="1">
    <location>
        <begin position="136"/>
        <end position="154"/>
    </location>
</feature>
<feature type="transmembrane region" description="Helical" evidence="1">
    <location>
        <begin position="51"/>
        <end position="73"/>
    </location>
</feature>
<dbReference type="Proteomes" id="UP000640489">
    <property type="component" value="Unassembled WGS sequence"/>
</dbReference>
<feature type="transmembrane region" description="Helical" evidence="1">
    <location>
        <begin position="93"/>
        <end position="116"/>
    </location>
</feature>
<gene>
    <name evidence="2" type="ORF">ISU07_21790</name>
</gene>
<keyword evidence="1" id="KW-1133">Transmembrane helix</keyword>